<evidence type="ECO:0000313" key="1">
    <source>
        <dbReference type="EMBL" id="HIR01364.1"/>
    </source>
</evidence>
<evidence type="ECO:0000313" key="2">
    <source>
        <dbReference type="Proteomes" id="UP000824261"/>
    </source>
</evidence>
<accession>A0A9D1A058</accession>
<sequence>MQFESVEHIGFFKRAAALSDAVVNARLLSTFASYYAYTYYSYRYL</sequence>
<organism evidence="1 2">
    <name type="scientific">Candidatus Aveggerthella stercoripullorum</name>
    <dbReference type="NCBI Taxonomy" id="2840688"/>
    <lineage>
        <taxon>Bacteria</taxon>
        <taxon>Bacillati</taxon>
        <taxon>Actinomycetota</taxon>
        <taxon>Coriobacteriia</taxon>
        <taxon>Eggerthellales</taxon>
        <taxon>Eggerthellaceae</taxon>
        <taxon>Eggerthellaceae incertae sedis</taxon>
        <taxon>Candidatus Aveggerthella</taxon>
    </lineage>
</organism>
<reference evidence="1" key="1">
    <citation type="submission" date="2020-10" db="EMBL/GenBank/DDBJ databases">
        <authorList>
            <person name="Gilroy R."/>
        </authorList>
    </citation>
    <scope>NUCLEOTIDE SEQUENCE</scope>
    <source>
        <strain evidence="1">ChiGjej1B1-2707</strain>
    </source>
</reference>
<protein>
    <submittedName>
        <fullName evidence="1">Uncharacterized protein</fullName>
    </submittedName>
</protein>
<dbReference type="Proteomes" id="UP000824261">
    <property type="component" value="Unassembled WGS sequence"/>
</dbReference>
<dbReference type="EMBL" id="DVGB01000045">
    <property type="protein sequence ID" value="HIR01364.1"/>
    <property type="molecule type" value="Genomic_DNA"/>
</dbReference>
<reference evidence="1" key="2">
    <citation type="journal article" date="2021" name="PeerJ">
        <title>Extensive microbial diversity within the chicken gut microbiome revealed by metagenomics and culture.</title>
        <authorList>
            <person name="Gilroy R."/>
            <person name="Ravi A."/>
            <person name="Getino M."/>
            <person name="Pursley I."/>
            <person name="Horton D.L."/>
            <person name="Alikhan N.F."/>
            <person name="Baker D."/>
            <person name="Gharbi K."/>
            <person name="Hall N."/>
            <person name="Watson M."/>
            <person name="Adriaenssens E.M."/>
            <person name="Foster-Nyarko E."/>
            <person name="Jarju S."/>
            <person name="Secka A."/>
            <person name="Antonio M."/>
            <person name="Oren A."/>
            <person name="Chaudhuri R.R."/>
            <person name="La Ragione R."/>
            <person name="Hildebrand F."/>
            <person name="Pallen M.J."/>
        </authorList>
    </citation>
    <scope>NUCLEOTIDE SEQUENCE</scope>
    <source>
        <strain evidence="1">ChiGjej1B1-2707</strain>
    </source>
</reference>
<proteinExistence type="predicted"/>
<name>A0A9D1A058_9ACTN</name>
<dbReference type="AlphaFoldDB" id="A0A9D1A058"/>
<gene>
    <name evidence="1" type="ORF">IAA69_03785</name>
</gene>
<comment type="caution">
    <text evidence="1">The sequence shown here is derived from an EMBL/GenBank/DDBJ whole genome shotgun (WGS) entry which is preliminary data.</text>
</comment>